<protein>
    <submittedName>
        <fullName evidence="1">Uncharacterized protein</fullName>
    </submittedName>
</protein>
<accession>A0A2P8D337</accession>
<dbReference type="AlphaFoldDB" id="A0A2P8D337"/>
<name>A0A2P8D337_9BACT</name>
<dbReference type="EMBL" id="PYGD01000005">
    <property type="protein sequence ID" value="PSK91634.1"/>
    <property type="molecule type" value="Genomic_DNA"/>
</dbReference>
<reference evidence="1 2" key="1">
    <citation type="submission" date="2018-03" db="EMBL/GenBank/DDBJ databases">
        <title>Genomic Encyclopedia of Type Strains, Phase III (KMG-III): the genomes of soil and plant-associated and newly described type strains.</title>
        <authorList>
            <person name="Whitman W."/>
        </authorList>
    </citation>
    <scope>NUCLEOTIDE SEQUENCE [LARGE SCALE GENOMIC DNA]</scope>
    <source>
        <strain evidence="1 2">CGMCC 1.12700</strain>
    </source>
</reference>
<dbReference type="Proteomes" id="UP000240572">
    <property type="component" value="Unassembled WGS sequence"/>
</dbReference>
<sequence length="135" mass="15568">MKTSGTQVHLVHAMDRAKTTTFTLSSTEIYGLLSESLQLMKLLSTEKRDLEAIRNHHEERNIYLRNLHEEVMYHIERTYTERSQMIAEISSISKTLIESGNIDAGTVLMNRLIDFVSKNSPLKSSLDFKNERLLL</sequence>
<evidence type="ECO:0000313" key="2">
    <source>
        <dbReference type="Proteomes" id="UP000240572"/>
    </source>
</evidence>
<proteinExistence type="predicted"/>
<gene>
    <name evidence="1" type="ORF">B0I18_105219</name>
</gene>
<dbReference type="RefSeq" id="WP_106523526.1">
    <property type="nucleotide sequence ID" value="NZ_PYGD01000005.1"/>
</dbReference>
<keyword evidence="2" id="KW-1185">Reference proteome</keyword>
<comment type="caution">
    <text evidence="1">The sequence shown here is derived from an EMBL/GenBank/DDBJ whole genome shotgun (WGS) entry which is preliminary data.</text>
</comment>
<organism evidence="1 2">
    <name type="scientific">Taibaiella chishuiensis</name>
    <dbReference type="NCBI Taxonomy" id="1434707"/>
    <lineage>
        <taxon>Bacteria</taxon>
        <taxon>Pseudomonadati</taxon>
        <taxon>Bacteroidota</taxon>
        <taxon>Chitinophagia</taxon>
        <taxon>Chitinophagales</taxon>
        <taxon>Chitinophagaceae</taxon>
        <taxon>Taibaiella</taxon>
    </lineage>
</organism>
<evidence type="ECO:0000313" key="1">
    <source>
        <dbReference type="EMBL" id="PSK91634.1"/>
    </source>
</evidence>